<dbReference type="InterPro" id="IPR036388">
    <property type="entry name" value="WH-like_DNA-bd_sf"/>
</dbReference>
<keyword evidence="2" id="KW-0677">Repeat</keyword>
<dbReference type="Gene3D" id="3.40.930.10">
    <property type="entry name" value="Mannitol-specific EII, Chain A"/>
    <property type="match status" value="1"/>
</dbReference>
<dbReference type="GO" id="GO:0006355">
    <property type="term" value="P:regulation of DNA-templated transcription"/>
    <property type="evidence" value="ECO:0007669"/>
    <property type="project" value="InterPro"/>
</dbReference>
<feature type="domain" description="PTS EIIB type-2" evidence="6">
    <location>
        <begin position="432"/>
        <end position="523"/>
    </location>
</feature>
<dbReference type="Gene3D" id="3.40.50.2300">
    <property type="match status" value="1"/>
</dbReference>
<evidence type="ECO:0000256" key="3">
    <source>
        <dbReference type="ARBA" id="ARBA00023015"/>
    </source>
</evidence>
<dbReference type="STRING" id="293826.Amet_4270"/>
<evidence type="ECO:0000313" key="8">
    <source>
        <dbReference type="EMBL" id="ABR50348.1"/>
    </source>
</evidence>
<dbReference type="InterPro" id="IPR011608">
    <property type="entry name" value="PRD"/>
</dbReference>
<evidence type="ECO:0000256" key="2">
    <source>
        <dbReference type="ARBA" id="ARBA00022737"/>
    </source>
</evidence>
<sequence length="705" mass="80846">MKQMKMTTRKKDILYRLCKENDYVTISNVAQDLNVSSRTVLRELEEIGKWLEKEGVFLDKKTGVGIHLPCSLEKKEELLELIEHANSIKIFTPQERQTIIASELLQANEPIKFYYLTKILNVSEGTISHDLDKLEEWVDIYNLQLIRKPGLGVYIAGREKHKRRAIINLIYENVEEKQLLSFIQENITKSPEISGSIEIKTRNRLLNLIDKETIRTLEGLIYIAEEEMGYKLADSAYVGLIVHLALAIKRIKNNEIIIMDKEFLNELNQNPEFIIARKLALNLSDFFNIDIHEDEIGYITMHLMGSKNRGNVTKNETSTIGSFELVKLAREMIKIAEAETGSFIGNNEKLLTGLVNHLEPAIKRIKMKMDIRNPLLQEIKTRYPHLIKVSSKCAKVLEDYLGQKMPESEIAYIAMHLGAVIEKKEIMPQIRFRVAVACPSGIGTSKLLATRIEKEYDNMHVVGIISSFRLEESWLKQEEIDFIISTIPIEKSSIPVIKVNPLLLDEDKYHIHQSMKKISKTSIKPKEKRKANVSLKDKLIQMHNYSGAIIEVLDNLFLETYYVEDIEELIHIVSAMLVKEKVGQDKLTQDLLSREKKGGTLISGKGFSLLHCRTSSVEKLYFGAVRLIKPIYYLNSRGEEEAIDLVIVMIAPENSKQAYLEVISEVSKMIIDKPNFLVLLRGNAKEEAYLEISNCLNDFYRHKSN</sequence>
<dbReference type="SUPFAM" id="SSF52794">
    <property type="entry name" value="PTS system IIB component-like"/>
    <property type="match status" value="1"/>
</dbReference>
<keyword evidence="9" id="KW-1185">Reference proteome</keyword>
<gene>
    <name evidence="8" type="ordered locus">Amet_4270</name>
</gene>
<organism evidence="8 9">
    <name type="scientific">Alkaliphilus metalliredigens (strain QYMF)</name>
    <dbReference type="NCBI Taxonomy" id="293826"/>
    <lineage>
        <taxon>Bacteria</taxon>
        <taxon>Bacillati</taxon>
        <taxon>Bacillota</taxon>
        <taxon>Clostridia</taxon>
        <taxon>Peptostreptococcales</taxon>
        <taxon>Natronincolaceae</taxon>
        <taxon>Alkaliphilus</taxon>
    </lineage>
</organism>
<evidence type="ECO:0000256" key="1">
    <source>
        <dbReference type="ARBA" id="ARBA00022679"/>
    </source>
</evidence>
<evidence type="ECO:0000313" key="9">
    <source>
        <dbReference type="Proteomes" id="UP000001572"/>
    </source>
</evidence>
<dbReference type="HOGENOM" id="CLU_013442_2_0_9"/>
<dbReference type="PANTHER" id="PTHR30185:SF18">
    <property type="entry name" value="TRANSCRIPTIONAL REGULATOR MTLR"/>
    <property type="match status" value="1"/>
</dbReference>
<feature type="domain" description="PRD" evidence="7">
    <location>
        <begin position="208"/>
        <end position="313"/>
    </location>
</feature>
<keyword evidence="3" id="KW-0805">Transcription regulation</keyword>
<evidence type="ECO:0000259" key="7">
    <source>
        <dbReference type="PROSITE" id="PS51372"/>
    </source>
</evidence>
<dbReference type="EMBL" id="CP000724">
    <property type="protein sequence ID" value="ABR50348.1"/>
    <property type="molecule type" value="Genomic_DNA"/>
</dbReference>
<dbReference type="InterPro" id="IPR013011">
    <property type="entry name" value="PTS_EIIB_2"/>
</dbReference>
<accession>A6TVY0</accession>
<dbReference type="OrthoDB" id="3175596at2"/>
<dbReference type="InterPro" id="IPR036390">
    <property type="entry name" value="WH_DNA-bd_sf"/>
</dbReference>
<feature type="domain" description="PRD" evidence="7">
    <location>
        <begin position="320"/>
        <end position="427"/>
    </location>
</feature>
<dbReference type="InterPro" id="IPR002178">
    <property type="entry name" value="PTS_EIIA_type-2_dom"/>
</dbReference>
<evidence type="ECO:0000256" key="4">
    <source>
        <dbReference type="ARBA" id="ARBA00023163"/>
    </source>
</evidence>
<dbReference type="SUPFAM" id="SSF46785">
    <property type="entry name" value="Winged helix' DNA-binding domain"/>
    <property type="match status" value="2"/>
</dbReference>
<dbReference type="InterPro" id="IPR036095">
    <property type="entry name" value="PTS_EIIB-like_sf"/>
</dbReference>
<dbReference type="GO" id="GO:0009401">
    <property type="term" value="P:phosphoenolpyruvate-dependent sugar phosphotransferase system"/>
    <property type="evidence" value="ECO:0007669"/>
    <property type="project" value="InterPro"/>
</dbReference>
<dbReference type="CDD" id="cd05568">
    <property type="entry name" value="PTS_IIB_bgl_like"/>
    <property type="match status" value="1"/>
</dbReference>
<dbReference type="RefSeq" id="WP_012065296.1">
    <property type="nucleotide sequence ID" value="NC_009633.1"/>
</dbReference>
<dbReference type="Gene3D" id="1.10.10.10">
    <property type="entry name" value="Winged helix-like DNA-binding domain superfamily/Winged helix DNA-binding domain"/>
    <property type="match status" value="2"/>
</dbReference>
<dbReference type="eggNOG" id="COG3711">
    <property type="taxonomic scope" value="Bacteria"/>
</dbReference>
<protein>
    <submittedName>
        <fullName evidence="8">Transcriptional antiterminator, BglG</fullName>
    </submittedName>
</protein>
<keyword evidence="4" id="KW-0804">Transcription</keyword>
<dbReference type="InterPro" id="IPR016152">
    <property type="entry name" value="PTrfase/Anion_transptr"/>
</dbReference>
<evidence type="ECO:0000259" key="6">
    <source>
        <dbReference type="PROSITE" id="PS51099"/>
    </source>
</evidence>
<dbReference type="PROSITE" id="PS51372">
    <property type="entry name" value="PRD_2"/>
    <property type="match status" value="2"/>
</dbReference>
<dbReference type="SUPFAM" id="SSF55804">
    <property type="entry name" value="Phoshotransferase/anion transport protein"/>
    <property type="match status" value="1"/>
</dbReference>
<dbReference type="Proteomes" id="UP000001572">
    <property type="component" value="Chromosome"/>
</dbReference>
<keyword evidence="1" id="KW-0808">Transferase</keyword>
<dbReference type="PANTHER" id="PTHR30185">
    <property type="entry name" value="CRYPTIC BETA-GLUCOSIDE BGL OPERON ANTITERMINATOR"/>
    <property type="match status" value="1"/>
</dbReference>
<dbReference type="AlphaFoldDB" id="A6TVY0"/>
<name>A6TVY0_ALKMQ</name>
<dbReference type="eggNOG" id="COG1762">
    <property type="taxonomic scope" value="Bacteria"/>
</dbReference>
<reference evidence="9" key="1">
    <citation type="journal article" date="2016" name="Genome Announc.">
        <title>Complete genome sequence of Alkaliphilus metalliredigens strain QYMF, an alkaliphilic and metal-reducing bacterium isolated from borax-contaminated leachate ponds.</title>
        <authorList>
            <person name="Hwang C."/>
            <person name="Copeland A."/>
            <person name="Lucas S."/>
            <person name="Lapidus A."/>
            <person name="Barry K."/>
            <person name="Detter J.C."/>
            <person name="Glavina Del Rio T."/>
            <person name="Hammon N."/>
            <person name="Israni S."/>
            <person name="Dalin E."/>
            <person name="Tice H."/>
            <person name="Pitluck S."/>
            <person name="Chertkov O."/>
            <person name="Brettin T."/>
            <person name="Bruce D."/>
            <person name="Han C."/>
            <person name="Schmutz J."/>
            <person name="Larimer F."/>
            <person name="Land M.L."/>
            <person name="Hauser L."/>
            <person name="Kyrpides N."/>
            <person name="Mikhailova N."/>
            <person name="Ye Q."/>
            <person name="Zhou J."/>
            <person name="Richardson P."/>
            <person name="Fields M.W."/>
        </authorList>
    </citation>
    <scope>NUCLEOTIDE SEQUENCE [LARGE SCALE GENOMIC DNA]</scope>
    <source>
        <strain evidence="9">QYMF</strain>
    </source>
</reference>
<evidence type="ECO:0000259" key="5">
    <source>
        <dbReference type="PROSITE" id="PS51094"/>
    </source>
</evidence>
<dbReference type="Gene3D" id="1.10.1790.10">
    <property type="entry name" value="PRD domain"/>
    <property type="match status" value="2"/>
</dbReference>
<proteinExistence type="predicted"/>
<dbReference type="InterPro" id="IPR013196">
    <property type="entry name" value="HTH_11"/>
</dbReference>
<dbReference type="Pfam" id="PF00874">
    <property type="entry name" value="PRD"/>
    <property type="match status" value="2"/>
</dbReference>
<dbReference type="KEGG" id="amt:Amet_4270"/>
<dbReference type="InterPro" id="IPR036634">
    <property type="entry name" value="PRD_sf"/>
</dbReference>
<dbReference type="Pfam" id="PF08279">
    <property type="entry name" value="HTH_11"/>
    <property type="match status" value="1"/>
</dbReference>
<dbReference type="InterPro" id="IPR050661">
    <property type="entry name" value="BglG_antiterminators"/>
</dbReference>
<dbReference type="Pfam" id="PF00359">
    <property type="entry name" value="PTS_EIIA_2"/>
    <property type="match status" value="1"/>
</dbReference>
<dbReference type="GO" id="GO:0008982">
    <property type="term" value="F:protein-N(PI)-phosphohistidine-sugar phosphotransferase activity"/>
    <property type="evidence" value="ECO:0007669"/>
    <property type="project" value="InterPro"/>
</dbReference>
<dbReference type="PROSITE" id="PS51094">
    <property type="entry name" value="PTS_EIIA_TYPE_2"/>
    <property type="match status" value="1"/>
</dbReference>
<feature type="domain" description="PTS EIIA type-2" evidence="5">
    <location>
        <begin position="549"/>
        <end position="699"/>
    </location>
</feature>
<dbReference type="SUPFAM" id="SSF63520">
    <property type="entry name" value="PTS-regulatory domain, PRD"/>
    <property type="match status" value="2"/>
</dbReference>
<dbReference type="PROSITE" id="PS51099">
    <property type="entry name" value="PTS_EIIB_TYPE_2"/>
    <property type="match status" value="1"/>
</dbReference>